<reference evidence="4 5" key="1">
    <citation type="submission" date="2020-04" db="EMBL/GenBank/DDBJ databases">
        <authorList>
            <person name="Klaysubun C."/>
            <person name="Duangmal K."/>
            <person name="Lipun K."/>
        </authorList>
    </citation>
    <scope>NUCLEOTIDE SEQUENCE [LARGE SCALE GENOMIC DNA]</scope>
    <source>
        <strain evidence="4 5">DSM 45300</strain>
    </source>
</reference>
<evidence type="ECO:0000259" key="3">
    <source>
        <dbReference type="PROSITE" id="PS51371"/>
    </source>
</evidence>
<dbReference type="InterPro" id="IPR046342">
    <property type="entry name" value="CBS_dom_sf"/>
</dbReference>
<dbReference type="EMBL" id="JAAXKZ010000012">
    <property type="protein sequence ID" value="NMH91098.1"/>
    <property type="molecule type" value="Genomic_DNA"/>
</dbReference>
<evidence type="ECO:0000313" key="5">
    <source>
        <dbReference type="Proteomes" id="UP000586918"/>
    </source>
</evidence>
<evidence type="ECO:0000256" key="1">
    <source>
        <dbReference type="PROSITE-ProRule" id="PRU00703"/>
    </source>
</evidence>
<dbReference type="Pfam" id="PF00571">
    <property type="entry name" value="CBS"/>
    <property type="match status" value="1"/>
</dbReference>
<evidence type="ECO:0000256" key="2">
    <source>
        <dbReference type="SAM" id="MobiDB-lite"/>
    </source>
</evidence>
<gene>
    <name evidence="4" type="ORF">HF519_05725</name>
</gene>
<dbReference type="InterPro" id="IPR000644">
    <property type="entry name" value="CBS_dom"/>
</dbReference>
<dbReference type="SUPFAM" id="SSF54631">
    <property type="entry name" value="CBS-domain pair"/>
    <property type="match status" value="1"/>
</dbReference>
<sequence length="100" mass="10246">MSSPAVVVTSGTPVKQAALQLAENAFISLPVAESDGSLLGLISEPGLLADRFPPDPRVPGPRASVPEPGKTVGDIMHTDVLVAHPQEGVTDLVTVLATAR</sequence>
<keyword evidence="1" id="KW-0129">CBS domain</keyword>
<evidence type="ECO:0000313" key="4">
    <source>
        <dbReference type="EMBL" id="NMH91098.1"/>
    </source>
</evidence>
<dbReference type="Proteomes" id="UP000586918">
    <property type="component" value="Unassembled WGS sequence"/>
</dbReference>
<accession>A0A848DEL7</accession>
<keyword evidence="5" id="KW-1185">Reference proteome</keyword>
<dbReference type="PROSITE" id="PS51371">
    <property type="entry name" value="CBS"/>
    <property type="match status" value="1"/>
</dbReference>
<dbReference type="Gene3D" id="3.10.580.10">
    <property type="entry name" value="CBS-domain"/>
    <property type="match status" value="1"/>
</dbReference>
<protein>
    <submittedName>
        <fullName evidence="4">CBS domain-containing protein</fullName>
    </submittedName>
</protein>
<comment type="caution">
    <text evidence="4">The sequence shown here is derived from an EMBL/GenBank/DDBJ whole genome shotgun (WGS) entry which is preliminary data.</text>
</comment>
<dbReference type="AlphaFoldDB" id="A0A848DEL7"/>
<organism evidence="4 5">
    <name type="scientific">Pseudonocardia bannensis</name>
    <dbReference type="NCBI Taxonomy" id="630973"/>
    <lineage>
        <taxon>Bacteria</taxon>
        <taxon>Bacillati</taxon>
        <taxon>Actinomycetota</taxon>
        <taxon>Actinomycetes</taxon>
        <taxon>Pseudonocardiales</taxon>
        <taxon>Pseudonocardiaceae</taxon>
        <taxon>Pseudonocardia</taxon>
    </lineage>
</organism>
<name>A0A848DEL7_9PSEU</name>
<feature type="domain" description="CBS" evidence="3">
    <location>
        <begin position="1"/>
        <end position="57"/>
    </location>
</feature>
<proteinExistence type="predicted"/>
<feature type="region of interest" description="Disordered" evidence="2">
    <location>
        <begin position="52"/>
        <end position="71"/>
    </location>
</feature>